<gene>
    <name evidence="2" type="ORF">DSM112329_00495</name>
</gene>
<proteinExistence type="predicted"/>
<dbReference type="RefSeq" id="WP_354700229.1">
    <property type="nucleotide sequence ID" value="NZ_CP114014.1"/>
</dbReference>
<reference evidence="2" key="1">
    <citation type="submission" date="2022-12" db="EMBL/GenBank/DDBJ databases">
        <title>Paraconexibacter alkalitolerans sp. nov. and Baekduia alba sp. nov., isolated from soil and emended description of the genera Paraconexibacter (Chun et al., 2020) and Baekduia (An et al., 2020).</title>
        <authorList>
            <person name="Vieira S."/>
            <person name="Huber K.J."/>
            <person name="Geppert A."/>
            <person name="Wolf J."/>
            <person name="Neumann-Schaal M."/>
            <person name="Muesken M."/>
            <person name="Overmann J."/>
        </authorList>
    </citation>
    <scope>NUCLEOTIDE SEQUENCE</scope>
    <source>
        <strain evidence="2">AEG42_29</strain>
    </source>
</reference>
<dbReference type="EMBL" id="CP114014">
    <property type="protein sequence ID" value="XAY03675.1"/>
    <property type="molecule type" value="Genomic_DNA"/>
</dbReference>
<sequence length="189" mass="19580">MADKQITVAVPEDRVPEFYAWFAAFLAADRGDDVAGLRGPGFGPGARGGGPGFRPGGGRGDGPGGFTRGRGRGGRGMHPDAEPWTGADTEEAAWLLGKLAPPARALFDLLAGAPGERFSGNDIAARLGLDKGAHGVAGILAWPGRYCRKLDRELPILTDGREDGGTDYYMDPEVAALFAPVVPPPAAAD</sequence>
<feature type="region of interest" description="Disordered" evidence="1">
    <location>
        <begin position="38"/>
        <end position="85"/>
    </location>
</feature>
<dbReference type="Pfam" id="PF19980">
    <property type="entry name" value="DUF6416"/>
    <property type="match status" value="1"/>
</dbReference>
<dbReference type="KEGG" id="parq:DSM112329_00495"/>
<name>A0AAU7APW0_9ACTN</name>
<organism evidence="2">
    <name type="scientific">Paraconexibacter sp. AEG42_29</name>
    <dbReference type="NCBI Taxonomy" id="2997339"/>
    <lineage>
        <taxon>Bacteria</taxon>
        <taxon>Bacillati</taxon>
        <taxon>Actinomycetota</taxon>
        <taxon>Thermoleophilia</taxon>
        <taxon>Solirubrobacterales</taxon>
        <taxon>Paraconexibacteraceae</taxon>
        <taxon>Paraconexibacter</taxon>
    </lineage>
</organism>
<protein>
    <submittedName>
        <fullName evidence="2">Uncharacterized protein</fullName>
    </submittedName>
</protein>
<evidence type="ECO:0000313" key="2">
    <source>
        <dbReference type="EMBL" id="XAY03675.1"/>
    </source>
</evidence>
<dbReference type="InterPro" id="IPR046301">
    <property type="entry name" value="DUF6416"/>
</dbReference>
<accession>A0AAU7APW0</accession>
<feature type="compositionally biased region" description="Gly residues" evidence="1">
    <location>
        <begin position="38"/>
        <end position="68"/>
    </location>
</feature>
<evidence type="ECO:0000256" key="1">
    <source>
        <dbReference type="SAM" id="MobiDB-lite"/>
    </source>
</evidence>
<dbReference type="AlphaFoldDB" id="A0AAU7APW0"/>